<dbReference type="RefSeq" id="WP_002659185.1">
    <property type="nucleotide sequence ID" value="NZ_JH719942.1"/>
</dbReference>
<dbReference type="HOGENOM" id="CLU_046693_2_1_10"/>
<reference evidence="3" key="1">
    <citation type="journal article" date="2012" name="Stand. Genomic Sci.">
        <title>Permanent draft genome sequence of the gliding predator Saprospira grandis strain Sa g1 (= HR1).</title>
        <authorList>
            <person name="Mavromatis K."/>
            <person name="Chertkov O."/>
            <person name="Lapidus A."/>
            <person name="Nolan M."/>
            <person name="Lucas S."/>
            <person name="Tice H."/>
            <person name="Del Rio T.G."/>
            <person name="Cheng J.F."/>
            <person name="Han C."/>
            <person name="Tapia R."/>
            <person name="Bruce D."/>
            <person name="Goodwin L.A."/>
            <person name="Pitluck S."/>
            <person name="Huntemann M."/>
            <person name="Liolios K."/>
            <person name="Pagani I."/>
            <person name="Ivanova N."/>
            <person name="Mikhailova N."/>
            <person name="Pati A."/>
            <person name="Chen A."/>
            <person name="Palaniappan K."/>
            <person name="Land M."/>
            <person name="Brambilla E.M."/>
            <person name="Rohde M."/>
            <person name="Spring S."/>
            <person name="Goker M."/>
            <person name="Detter J.C."/>
            <person name="Bristow J."/>
            <person name="Eisen J.A."/>
            <person name="Markowitz V."/>
            <person name="Hugenholtz P."/>
            <person name="Kyrpides N.C."/>
            <person name="Klenk H.P."/>
            <person name="Woyke T."/>
        </authorList>
    </citation>
    <scope>NUCLEOTIDE SEQUENCE [LARGE SCALE GENOMIC DNA]</scope>
    <source>
        <strain evidence="3">DSM 2844</strain>
    </source>
</reference>
<dbReference type="SUPFAM" id="SSF52540">
    <property type="entry name" value="P-loop containing nucleoside triphosphate hydrolases"/>
    <property type="match status" value="1"/>
</dbReference>
<dbReference type="Gene3D" id="3.40.50.300">
    <property type="entry name" value="P-loop containing nucleotide triphosphate hydrolases"/>
    <property type="match status" value="1"/>
</dbReference>
<dbReference type="GO" id="GO:0005524">
    <property type="term" value="F:ATP binding"/>
    <property type="evidence" value="ECO:0007669"/>
    <property type="project" value="InterPro"/>
</dbReference>
<evidence type="ECO:0000313" key="3">
    <source>
        <dbReference type="Proteomes" id="UP000005113"/>
    </source>
</evidence>
<dbReference type="GO" id="GO:0016887">
    <property type="term" value="F:ATP hydrolysis activity"/>
    <property type="evidence" value="ECO:0007669"/>
    <property type="project" value="InterPro"/>
</dbReference>
<organism evidence="2 3">
    <name type="scientific">Saprospira grandis DSM 2844</name>
    <dbReference type="NCBI Taxonomy" id="694433"/>
    <lineage>
        <taxon>Bacteria</taxon>
        <taxon>Pseudomonadati</taxon>
        <taxon>Bacteroidota</taxon>
        <taxon>Saprospiria</taxon>
        <taxon>Saprospirales</taxon>
        <taxon>Saprospiraceae</taxon>
        <taxon>Saprospira</taxon>
    </lineage>
</organism>
<protein>
    <recommendedName>
        <fullName evidence="1">ATPase AAA-type core domain-containing protein</fullName>
    </recommendedName>
</protein>
<evidence type="ECO:0000259" key="1">
    <source>
        <dbReference type="Pfam" id="PF13304"/>
    </source>
</evidence>
<sequence length="457" mass="53189">MLIRFIVNNLYSFGQEKEFNMLAAPKYSKLKHHKYELSKGGRLLKLAAIYGANGAGKSNLVKALHILERIIKQRKIGVDMQWERYKYSEADAPIYLGIELHRKGKNYLYYIEFLGQEIIHEELYQTFFDKQEPKCIFERKKEESGQTVISLPAFFQSSKEGQILQTIIVNNLLKKSVPLLTTLSDLRHEALEQVREVVDWFEEQLVIIYPNSKPVSFIHRIDSDPNFLKFANEMVKSFHTGIKQLYVRKSLLHDFFGEDNLRFVYENHLSKLEAGQIVVLEINEKEQVEIVMEEGKAIVKQLLFQHYGPAGKEATFSMGEESDGTIRLIDYISAFSGMVNEAQVYIIDELERSIHPVIMKALIRKFAEDSSTKGQLIFTTHESNLLDHTIFRRDEIWFAEKDKKACTDLYPLSEYKEHHSKDIQKGYLHGRYSAIPFLTNLKDLNWQAYEAEKTNNL</sequence>
<feature type="domain" description="ATPase AAA-type core" evidence="1">
    <location>
        <begin position="46"/>
        <end position="387"/>
    </location>
</feature>
<accession>J1I556</accession>
<dbReference type="Proteomes" id="UP000005113">
    <property type="component" value="Unassembled WGS sequence"/>
</dbReference>
<dbReference type="Pfam" id="PF13304">
    <property type="entry name" value="AAA_21"/>
    <property type="match status" value="1"/>
</dbReference>
<dbReference type="AlphaFoldDB" id="J1I556"/>
<dbReference type="EMBL" id="JH719942">
    <property type="protein sequence ID" value="EJF53503.1"/>
    <property type="molecule type" value="Genomic_DNA"/>
</dbReference>
<proteinExistence type="predicted"/>
<dbReference type="PANTHER" id="PTHR40396">
    <property type="entry name" value="ATPASE-LIKE PROTEIN"/>
    <property type="match status" value="1"/>
</dbReference>
<dbReference type="InterPro" id="IPR003959">
    <property type="entry name" value="ATPase_AAA_core"/>
</dbReference>
<dbReference type="PANTHER" id="PTHR40396:SF1">
    <property type="entry name" value="ATPASE AAA-TYPE CORE DOMAIN-CONTAINING PROTEIN"/>
    <property type="match status" value="1"/>
</dbReference>
<evidence type="ECO:0000313" key="2">
    <source>
        <dbReference type="EMBL" id="EJF53503.1"/>
    </source>
</evidence>
<name>J1I556_9BACT</name>
<dbReference type="OrthoDB" id="9809324at2"/>
<gene>
    <name evidence="2" type="ORF">SapgrDRAFT_1800</name>
</gene>
<dbReference type="InterPro" id="IPR027417">
    <property type="entry name" value="P-loop_NTPase"/>
</dbReference>